<feature type="transmembrane region" description="Helical" evidence="1">
    <location>
        <begin position="424"/>
        <end position="442"/>
    </location>
</feature>
<dbReference type="RefSeq" id="WP_025069871.1">
    <property type="nucleotide sequence ID" value="NZ_FUXK01000003.1"/>
</dbReference>
<evidence type="ECO:0008006" key="4">
    <source>
        <dbReference type="Google" id="ProtNLM"/>
    </source>
</evidence>
<keyword evidence="1" id="KW-1133">Transmembrane helix</keyword>
<dbReference type="EMBL" id="FUXK01000003">
    <property type="protein sequence ID" value="SJZ53385.1"/>
    <property type="molecule type" value="Genomic_DNA"/>
</dbReference>
<dbReference type="AlphaFoldDB" id="A0A1T4LF83"/>
<accession>A0A1T4LF83</accession>
<dbReference type="Pfam" id="PF19558">
    <property type="entry name" value="DUF6080"/>
    <property type="match status" value="1"/>
</dbReference>
<feature type="transmembrane region" description="Helical" evidence="1">
    <location>
        <begin position="223"/>
        <end position="243"/>
    </location>
</feature>
<feature type="transmembrane region" description="Helical" evidence="1">
    <location>
        <begin position="398"/>
        <end position="418"/>
    </location>
</feature>
<keyword evidence="1" id="KW-0812">Transmembrane</keyword>
<feature type="transmembrane region" description="Helical" evidence="1">
    <location>
        <begin position="190"/>
        <end position="211"/>
    </location>
</feature>
<feature type="transmembrane region" description="Helical" evidence="1">
    <location>
        <begin position="454"/>
        <end position="477"/>
    </location>
</feature>
<feature type="transmembrane region" description="Helical" evidence="1">
    <location>
        <begin position="372"/>
        <end position="391"/>
    </location>
</feature>
<protein>
    <recommendedName>
        <fullName evidence="4">GtrA family protein</fullName>
    </recommendedName>
</protein>
<name>A0A1T4LF83_9BACT</name>
<reference evidence="2 3" key="1">
    <citation type="submission" date="2017-02" db="EMBL/GenBank/DDBJ databases">
        <authorList>
            <person name="Peterson S.W."/>
        </authorList>
    </citation>
    <scope>NUCLEOTIDE SEQUENCE [LARGE SCALE GENOMIC DNA]</scope>
    <source>
        <strain evidence="2 3">ATCC 43324</strain>
    </source>
</reference>
<dbReference type="Proteomes" id="UP000190065">
    <property type="component" value="Unassembled WGS sequence"/>
</dbReference>
<gene>
    <name evidence="2" type="ORF">SAMN02745202_00418</name>
</gene>
<keyword evidence="1" id="KW-0472">Membrane</keyword>
<organism evidence="2 3">
    <name type="scientific">Segatella oulorum</name>
    <dbReference type="NCBI Taxonomy" id="28136"/>
    <lineage>
        <taxon>Bacteria</taxon>
        <taxon>Pseudomonadati</taxon>
        <taxon>Bacteroidota</taxon>
        <taxon>Bacteroidia</taxon>
        <taxon>Bacteroidales</taxon>
        <taxon>Prevotellaceae</taxon>
        <taxon>Segatella</taxon>
    </lineage>
</organism>
<dbReference type="InterPro" id="IPR045726">
    <property type="entry name" value="DUF6080"/>
</dbReference>
<feature type="transmembrane region" description="Helical" evidence="1">
    <location>
        <begin position="21"/>
        <end position="38"/>
    </location>
</feature>
<evidence type="ECO:0000256" key="1">
    <source>
        <dbReference type="SAM" id="Phobius"/>
    </source>
</evidence>
<proteinExistence type="predicted"/>
<evidence type="ECO:0000313" key="3">
    <source>
        <dbReference type="Proteomes" id="UP000190065"/>
    </source>
</evidence>
<evidence type="ECO:0000313" key="2">
    <source>
        <dbReference type="EMBL" id="SJZ53385.1"/>
    </source>
</evidence>
<sequence length="482" mass="55787">MKHIFGIFRIKKDERGMALSAALYAVVLNLLVILHYASLYTKVGEAYHQLFVRTFHISGFDPLSYAVVSQWEQAYNIYRHPLLAFFMFPAAQLNQALMAITGLNMAPFIVGCMLVFCAFYSILFLYRLMVQVIGVQRLDASLLSAFFMSMAYVMVSVSVPDHFCFSMFMLLLTLWVAGRKMQQGQPFTKWQTILFFIVTAGISLNNGIKIFMANAWVNGRKFWRPANICLAIVLPSLLMWGAARMEWNYYERPSQYIKNQKRKAEVAVAHAKIAQAVRDTTHLTDTTAIKRAIQQAIKRQAHQQYMADHKQPWNRHKGQPMGKGEFTQWTDGTTSRWQSTVDNLMGESIQLHEDHLLQDTLRARPLFVPYRYALNYVVEGLVALLFLWGIWAGRRHRLLWLALSFWAFDMAIHMGLGFGLNEVYIMGAHWLFVIPIAYAYLLRQTATQRRWHRLLRTLLLALTLFLFCWNFALYAHYLCTAA</sequence>
<feature type="transmembrane region" description="Helical" evidence="1">
    <location>
        <begin position="106"/>
        <end position="129"/>
    </location>
</feature>